<proteinExistence type="predicted"/>
<gene>
    <name evidence="1" type="ORF">EV656_11841</name>
</gene>
<dbReference type="RefSeq" id="WP_242469108.1">
    <property type="nucleotide sequence ID" value="NZ_NRRP01000039.1"/>
</dbReference>
<sequence>MSRSFAFAPRLLKAPAAAHYLGISESKLLTTGIPRRVSEGNKLFDIRDLDAWADELPYEGAANCRANSTNSAEVDSLFGVGAPN</sequence>
<keyword evidence="2" id="KW-1185">Reference proteome</keyword>
<reference evidence="1 2" key="1">
    <citation type="submission" date="2019-03" db="EMBL/GenBank/DDBJ databases">
        <title>Genomic Encyclopedia of Type Strains, Phase IV (KMG-IV): sequencing the most valuable type-strain genomes for metagenomic binning, comparative biology and taxonomic classification.</title>
        <authorList>
            <person name="Goeker M."/>
        </authorList>
    </citation>
    <scope>NUCLEOTIDE SEQUENCE [LARGE SCALE GENOMIC DNA]</scope>
    <source>
        <strain evidence="1 2">DSM 2781</strain>
    </source>
</reference>
<organism evidence="1 2">
    <name type="scientific">Rhodovulum adriaticum</name>
    <name type="common">Rhodopseudomonas adriatica</name>
    <dbReference type="NCBI Taxonomy" id="35804"/>
    <lineage>
        <taxon>Bacteria</taxon>
        <taxon>Pseudomonadati</taxon>
        <taxon>Pseudomonadota</taxon>
        <taxon>Alphaproteobacteria</taxon>
        <taxon>Rhodobacterales</taxon>
        <taxon>Paracoccaceae</taxon>
        <taxon>Rhodovulum</taxon>
    </lineage>
</organism>
<comment type="caution">
    <text evidence="1">The sequence shown here is derived from an EMBL/GenBank/DDBJ whole genome shotgun (WGS) entry which is preliminary data.</text>
</comment>
<accession>A0A4R2NH20</accession>
<name>A0A4R2NH20_RHOAD</name>
<evidence type="ECO:0008006" key="3">
    <source>
        <dbReference type="Google" id="ProtNLM"/>
    </source>
</evidence>
<evidence type="ECO:0000313" key="2">
    <source>
        <dbReference type="Proteomes" id="UP000295733"/>
    </source>
</evidence>
<evidence type="ECO:0000313" key="1">
    <source>
        <dbReference type="EMBL" id="TCP20693.1"/>
    </source>
</evidence>
<dbReference type="EMBL" id="SLXL01000018">
    <property type="protein sequence ID" value="TCP20693.1"/>
    <property type="molecule type" value="Genomic_DNA"/>
</dbReference>
<protein>
    <recommendedName>
        <fullName evidence="3">DNA-binding protein</fullName>
    </recommendedName>
</protein>
<dbReference type="Proteomes" id="UP000295733">
    <property type="component" value="Unassembled WGS sequence"/>
</dbReference>
<dbReference type="AlphaFoldDB" id="A0A4R2NH20"/>